<dbReference type="AlphaFoldDB" id="A0A919BRA9"/>
<name>A0A919BRA9_9GAMM</name>
<evidence type="ECO:0000256" key="2">
    <source>
        <dbReference type="ARBA" id="ARBA00023125"/>
    </source>
</evidence>
<dbReference type="Gene3D" id="1.10.10.60">
    <property type="entry name" value="Homeodomain-like"/>
    <property type="match status" value="2"/>
</dbReference>
<proteinExistence type="predicted"/>
<dbReference type="Proteomes" id="UP000623842">
    <property type="component" value="Unassembled WGS sequence"/>
</dbReference>
<reference evidence="6" key="2">
    <citation type="submission" date="2020-09" db="EMBL/GenBank/DDBJ databases">
        <authorList>
            <person name="Sun Q."/>
            <person name="Kim S."/>
        </authorList>
    </citation>
    <scope>NUCLEOTIDE SEQUENCE</scope>
    <source>
        <strain evidence="6">KCTC 42731</strain>
    </source>
</reference>
<dbReference type="SUPFAM" id="SSF46689">
    <property type="entry name" value="Homeodomain-like"/>
    <property type="match status" value="1"/>
</dbReference>
<dbReference type="InterPro" id="IPR020449">
    <property type="entry name" value="Tscrpt_reg_AraC-type_HTH"/>
</dbReference>
<feature type="domain" description="HTH araC/xylS-type" evidence="5">
    <location>
        <begin position="75"/>
        <end position="180"/>
    </location>
</feature>
<protein>
    <recommendedName>
        <fullName evidence="5">HTH araC/xylS-type domain-containing protein</fullName>
    </recommendedName>
</protein>
<gene>
    <name evidence="6" type="ORF">GCM10017161_38480</name>
</gene>
<dbReference type="PANTHER" id="PTHR43280">
    <property type="entry name" value="ARAC-FAMILY TRANSCRIPTIONAL REGULATOR"/>
    <property type="match status" value="1"/>
</dbReference>
<reference evidence="6" key="1">
    <citation type="journal article" date="2014" name="Int. J. Syst. Evol. Microbiol.">
        <title>Complete genome sequence of Corynebacterium casei LMG S-19264T (=DSM 44701T), isolated from a smear-ripened cheese.</title>
        <authorList>
            <consortium name="US DOE Joint Genome Institute (JGI-PGF)"/>
            <person name="Walter F."/>
            <person name="Albersmeier A."/>
            <person name="Kalinowski J."/>
            <person name="Ruckert C."/>
        </authorList>
    </citation>
    <scope>NUCLEOTIDE SEQUENCE</scope>
    <source>
        <strain evidence="6">KCTC 42731</strain>
    </source>
</reference>
<dbReference type="GO" id="GO:0003700">
    <property type="term" value="F:DNA-binding transcription factor activity"/>
    <property type="evidence" value="ECO:0007669"/>
    <property type="project" value="InterPro"/>
</dbReference>
<dbReference type="GO" id="GO:0043565">
    <property type="term" value="F:sequence-specific DNA binding"/>
    <property type="evidence" value="ECO:0007669"/>
    <property type="project" value="InterPro"/>
</dbReference>
<keyword evidence="2" id="KW-0238">DNA-binding</keyword>
<keyword evidence="4" id="KW-0472">Membrane</keyword>
<keyword evidence="7" id="KW-1185">Reference proteome</keyword>
<keyword evidence="4" id="KW-0812">Transmembrane</keyword>
<comment type="caution">
    <text evidence="6">The sequence shown here is derived from an EMBL/GenBank/DDBJ whole genome shotgun (WGS) entry which is preliminary data.</text>
</comment>
<dbReference type="InterPro" id="IPR018060">
    <property type="entry name" value="HTH_AraC"/>
</dbReference>
<evidence type="ECO:0000256" key="1">
    <source>
        <dbReference type="ARBA" id="ARBA00023015"/>
    </source>
</evidence>
<keyword evidence="3" id="KW-0804">Transcription</keyword>
<evidence type="ECO:0000259" key="5">
    <source>
        <dbReference type="PROSITE" id="PS01124"/>
    </source>
</evidence>
<evidence type="ECO:0000256" key="4">
    <source>
        <dbReference type="SAM" id="Phobius"/>
    </source>
</evidence>
<feature type="transmembrane region" description="Helical" evidence="4">
    <location>
        <begin position="21"/>
        <end position="39"/>
    </location>
</feature>
<keyword evidence="1" id="KW-0805">Transcription regulation</keyword>
<accession>A0A919BRA9</accession>
<dbReference type="InterPro" id="IPR009057">
    <property type="entry name" value="Homeodomain-like_sf"/>
</dbReference>
<dbReference type="PANTHER" id="PTHR43280:SF29">
    <property type="entry name" value="ARAC-FAMILY TRANSCRIPTIONAL REGULATOR"/>
    <property type="match status" value="1"/>
</dbReference>
<dbReference type="SMART" id="SM00342">
    <property type="entry name" value="HTH_ARAC"/>
    <property type="match status" value="1"/>
</dbReference>
<dbReference type="EMBL" id="BNCK01000011">
    <property type="protein sequence ID" value="GHG05211.1"/>
    <property type="molecule type" value="Genomic_DNA"/>
</dbReference>
<evidence type="ECO:0000313" key="6">
    <source>
        <dbReference type="EMBL" id="GHG05211.1"/>
    </source>
</evidence>
<dbReference type="Pfam" id="PF12833">
    <property type="entry name" value="HTH_18"/>
    <property type="match status" value="1"/>
</dbReference>
<dbReference type="PRINTS" id="PR00032">
    <property type="entry name" value="HTHARAC"/>
</dbReference>
<evidence type="ECO:0000313" key="7">
    <source>
        <dbReference type="Proteomes" id="UP000623842"/>
    </source>
</evidence>
<dbReference type="PROSITE" id="PS01124">
    <property type="entry name" value="HTH_ARAC_FAMILY_2"/>
    <property type="match status" value="1"/>
</dbReference>
<sequence length="184" mass="20777">MLATINITLSNLGNAAPVNDAVFSIIGLIMTWILAQWGLRQKPGFEELYQTTQGKQHLQTANKYQHSALDQTRAQHIASQIEKAMKEDKLYLDAALSLPKLAKHISTSANYISQTLNQNLSTSFFDYVNHHRIEAAKRLLTNTEETVLDIAMQVGFNAKSSFYTAFKKETQMTPSQYRKTHLNS</sequence>
<dbReference type="PROSITE" id="PS00041">
    <property type="entry name" value="HTH_ARAC_FAMILY_1"/>
    <property type="match status" value="1"/>
</dbReference>
<organism evidence="6 7">
    <name type="scientific">Thalassotalea marina</name>
    <dbReference type="NCBI Taxonomy" id="1673741"/>
    <lineage>
        <taxon>Bacteria</taxon>
        <taxon>Pseudomonadati</taxon>
        <taxon>Pseudomonadota</taxon>
        <taxon>Gammaproteobacteria</taxon>
        <taxon>Alteromonadales</taxon>
        <taxon>Colwelliaceae</taxon>
        <taxon>Thalassotalea</taxon>
    </lineage>
</organism>
<dbReference type="InterPro" id="IPR018062">
    <property type="entry name" value="HTH_AraC-typ_CS"/>
</dbReference>
<keyword evidence="4" id="KW-1133">Transmembrane helix</keyword>
<evidence type="ECO:0000256" key="3">
    <source>
        <dbReference type="ARBA" id="ARBA00023163"/>
    </source>
</evidence>